<dbReference type="InterPro" id="IPR016300">
    <property type="entry name" value="ATPase_ArsA/GET3"/>
</dbReference>
<dbReference type="Pfam" id="PF17886">
    <property type="entry name" value="ArsA_HSP20"/>
    <property type="match status" value="1"/>
</dbReference>
<proteinExistence type="inferred from homology"/>
<dbReference type="GO" id="GO:0005524">
    <property type="term" value="F:ATP binding"/>
    <property type="evidence" value="ECO:0007669"/>
    <property type="project" value="UniProtKB-KW"/>
</dbReference>
<sequence length="386" mass="43807">MRIMLFTGKGGVGKTTLAAATALQAAQSGTKTLILSTDPAHSLSDALDQELTPEPQEIAPNLFAQEVDVYYSMKKHWENVRQLMLATFRFQGVENVVAEELSALPGMEEASAFLWLEEYHREGLYDLIVIDSAPTGETLSLLSLPQVTQSWVMKAFPGQRFAMKGFGAMVRGMTGIPLDYGLDELERLFDKLERIQKVMQDPEISSIRVVLNPERMVIREAKRALTYLQLYGYNVDAVLVNRILPETARAGGFEQYLDQQADYLEEIEQSFQPLPIFKLAHQGREVFGRPLLQEIGQSLYGGRKDFMEVLYQDKPFELREITGGYTARLKLPFVQDKDFTVNKYGDELVVSIGNQRRTIALPRFANYLQVEGYTFEAPWLEVQLKR</sequence>
<organism evidence="11 12">
    <name type="scientific">Phaeodactylibacter xiamenensis</name>
    <dbReference type="NCBI Taxonomy" id="1524460"/>
    <lineage>
        <taxon>Bacteria</taxon>
        <taxon>Pseudomonadati</taxon>
        <taxon>Bacteroidota</taxon>
        <taxon>Saprospiria</taxon>
        <taxon>Saprospirales</taxon>
        <taxon>Haliscomenobacteraceae</taxon>
        <taxon>Phaeodactylibacter</taxon>
    </lineage>
</organism>
<evidence type="ECO:0000259" key="9">
    <source>
        <dbReference type="Pfam" id="PF02374"/>
    </source>
</evidence>
<dbReference type="Gene3D" id="3.40.50.300">
    <property type="entry name" value="P-loop containing nucleotide triphosphate hydrolases"/>
    <property type="match status" value="1"/>
</dbReference>
<dbReference type="PANTHER" id="PTHR10803">
    <property type="entry name" value="ARSENICAL PUMP-DRIVING ATPASE ARSENITE-TRANSLOCATING ATPASE"/>
    <property type="match status" value="1"/>
</dbReference>
<keyword evidence="12" id="KW-1185">Reference proteome</keyword>
<dbReference type="Pfam" id="PF02374">
    <property type="entry name" value="ArsA_ATPase"/>
    <property type="match status" value="1"/>
</dbReference>
<keyword evidence="2" id="KW-0547">Nucleotide-binding</keyword>
<evidence type="ECO:0000259" key="10">
    <source>
        <dbReference type="Pfam" id="PF17886"/>
    </source>
</evidence>
<reference evidence="11 12" key="1">
    <citation type="journal article" date="2014" name="Int. J. Syst. Evol. Microbiol.">
        <title>Phaeodactylibacter xiamenensis gen. nov., sp. nov., a member of the family Saprospiraceae isolated from the marine alga Phaeodactylum tricornutum.</title>
        <authorList>
            <person name="Chen Z.Jr."/>
            <person name="Lei X."/>
            <person name="Lai Q."/>
            <person name="Li Y."/>
            <person name="Zhang B."/>
            <person name="Zhang J."/>
            <person name="Zhang H."/>
            <person name="Yang L."/>
            <person name="Zheng W."/>
            <person name="Tian Y."/>
            <person name="Yu Z."/>
            <person name="Xu H.Jr."/>
            <person name="Zheng T."/>
        </authorList>
    </citation>
    <scope>NUCLEOTIDE SEQUENCE [LARGE SCALE GENOMIC DNA]</scope>
    <source>
        <strain evidence="11 12">KD52</strain>
    </source>
</reference>
<keyword evidence="5" id="KW-1278">Translocase</keyword>
<dbReference type="PANTHER" id="PTHR10803:SF3">
    <property type="entry name" value="ATPASE GET3"/>
    <property type="match status" value="1"/>
</dbReference>
<dbReference type="NCBIfam" id="TIGR00345">
    <property type="entry name" value="GET3_arsA_TRC40"/>
    <property type="match status" value="1"/>
</dbReference>
<dbReference type="AlphaFoldDB" id="A0A098RZ55"/>
<evidence type="ECO:0000256" key="7">
    <source>
        <dbReference type="ARBA" id="ARBA00059736"/>
    </source>
</evidence>
<keyword evidence="4" id="KW-0059">Arsenical resistance</keyword>
<feature type="domain" description="ArsA/GET3 Anion-transporting ATPase-like" evidence="9">
    <location>
        <begin position="1"/>
        <end position="300"/>
    </location>
</feature>
<dbReference type="Gene3D" id="2.60.40.790">
    <property type="match status" value="1"/>
</dbReference>
<evidence type="ECO:0000256" key="4">
    <source>
        <dbReference type="ARBA" id="ARBA00022849"/>
    </source>
</evidence>
<comment type="caution">
    <text evidence="11">The sequence shown here is derived from an EMBL/GenBank/DDBJ whole genome shotgun (WGS) entry which is preliminary data.</text>
</comment>
<evidence type="ECO:0000313" key="12">
    <source>
        <dbReference type="Proteomes" id="UP000029736"/>
    </source>
</evidence>
<dbReference type="InterPro" id="IPR040612">
    <property type="entry name" value="ArsA_HSP20-like"/>
</dbReference>
<dbReference type="FunFam" id="3.40.50.300:FF:001801">
    <property type="entry name" value="Putative arsenical pump-driving ATPase"/>
    <property type="match status" value="1"/>
</dbReference>
<protein>
    <recommendedName>
        <fullName evidence="8">arsenite-transporting ATPase</fullName>
        <ecNumber evidence="8">7.3.2.7</ecNumber>
    </recommendedName>
</protein>
<dbReference type="GO" id="GO:0015446">
    <property type="term" value="F:ATPase-coupled arsenite transmembrane transporter activity"/>
    <property type="evidence" value="ECO:0007669"/>
    <property type="project" value="UniProtKB-EC"/>
</dbReference>
<dbReference type="SUPFAM" id="SSF52540">
    <property type="entry name" value="P-loop containing nucleoside triphosphate hydrolases"/>
    <property type="match status" value="1"/>
</dbReference>
<dbReference type="InterPro" id="IPR025723">
    <property type="entry name" value="ArsA/GET3_ATPase-like"/>
</dbReference>
<evidence type="ECO:0000256" key="3">
    <source>
        <dbReference type="ARBA" id="ARBA00022840"/>
    </source>
</evidence>
<name>A0A098RZ55_9BACT</name>
<comment type="catalytic activity">
    <reaction evidence="6">
        <text>arsenite(in) + ATP + H2O = arsenite(out) + ADP + phosphate + H(+)</text>
        <dbReference type="Rhea" id="RHEA:11348"/>
        <dbReference type="ChEBI" id="CHEBI:15377"/>
        <dbReference type="ChEBI" id="CHEBI:15378"/>
        <dbReference type="ChEBI" id="CHEBI:29242"/>
        <dbReference type="ChEBI" id="CHEBI:30616"/>
        <dbReference type="ChEBI" id="CHEBI:43474"/>
        <dbReference type="ChEBI" id="CHEBI:456216"/>
        <dbReference type="EC" id="7.3.2.7"/>
    </reaction>
</comment>
<comment type="function">
    <text evidence="7">Anion-transporting ATPase. Catalyzes the extrusion of arsenite.</text>
</comment>
<dbReference type="EMBL" id="JPOS01000092">
    <property type="protein sequence ID" value="KGE85156.1"/>
    <property type="molecule type" value="Genomic_DNA"/>
</dbReference>
<dbReference type="EC" id="7.3.2.7" evidence="8"/>
<evidence type="ECO:0000256" key="6">
    <source>
        <dbReference type="ARBA" id="ARBA00052296"/>
    </source>
</evidence>
<dbReference type="STRING" id="1524460.IX84_29165"/>
<dbReference type="CDD" id="cd02035">
    <property type="entry name" value="ArsA"/>
    <property type="match status" value="1"/>
</dbReference>
<comment type="similarity">
    <text evidence="1">Belongs to the arsA ATPase family.</text>
</comment>
<accession>A0A098RZ55</accession>
<gene>
    <name evidence="11" type="ORF">IX84_29165</name>
</gene>
<keyword evidence="3" id="KW-0067">ATP-binding</keyword>
<evidence type="ECO:0000256" key="5">
    <source>
        <dbReference type="ARBA" id="ARBA00022967"/>
    </source>
</evidence>
<evidence type="ECO:0000313" key="11">
    <source>
        <dbReference type="EMBL" id="KGE85156.1"/>
    </source>
</evidence>
<dbReference type="Proteomes" id="UP000029736">
    <property type="component" value="Unassembled WGS sequence"/>
</dbReference>
<dbReference type="InterPro" id="IPR027417">
    <property type="entry name" value="P-loop_NTPase"/>
</dbReference>
<evidence type="ECO:0000256" key="8">
    <source>
        <dbReference type="ARBA" id="ARBA00066752"/>
    </source>
</evidence>
<evidence type="ECO:0000256" key="1">
    <source>
        <dbReference type="ARBA" id="ARBA00011040"/>
    </source>
</evidence>
<dbReference type="InterPro" id="IPR008978">
    <property type="entry name" value="HSP20-like_chaperone"/>
</dbReference>
<feature type="domain" description="ArsA HSP20-like" evidence="10">
    <location>
        <begin position="323"/>
        <end position="383"/>
    </location>
</feature>
<dbReference type="GO" id="GO:0016887">
    <property type="term" value="F:ATP hydrolysis activity"/>
    <property type="evidence" value="ECO:0007669"/>
    <property type="project" value="InterPro"/>
</dbReference>
<evidence type="ECO:0000256" key="2">
    <source>
        <dbReference type="ARBA" id="ARBA00022741"/>
    </source>
</evidence>
<dbReference type="OrthoDB" id="9780677at2"/>
<dbReference type="RefSeq" id="WP_044229133.1">
    <property type="nucleotide sequence ID" value="NZ_JBKAGJ010000011.1"/>
</dbReference>